<evidence type="ECO:0000256" key="5">
    <source>
        <dbReference type="ARBA" id="ARBA00022989"/>
    </source>
</evidence>
<feature type="transmembrane region" description="Helical" evidence="7">
    <location>
        <begin position="275"/>
        <end position="295"/>
    </location>
</feature>
<keyword evidence="4 7" id="KW-0812">Transmembrane</keyword>
<protein>
    <submittedName>
        <fullName evidence="8">Nitrite transporter</fullName>
    </submittedName>
</protein>
<feature type="transmembrane region" description="Helical" evidence="7">
    <location>
        <begin position="99"/>
        <end position="123"/>
    </location>
</feature>
<evidence type="ECO:0000256" key="4">
    <source>
        <dbReference type="ARBA" id="ARBA00022692"/>
    </source>
</evidence>
<dbReference type="Gene3D" id="1.20.1250.20">
    <property type="entry name" value="MFS general substrate transporter like domains"/>
    <property type="match status" value="1"/>
</dbReference>
<dbReference type="SUPFAM" id="SSF103473">
    <property type="entry name" value="MFS general substrate transporter"/>
    <property type="match status" value="1"/>
</dbReference>
<feature type="transmembrane region" description="Helical" evidence="7">
    <location>
        <begin position="12"/>
        <end position="33"/>
    </location>
</feature>
<gene>
    <name evidence="8" type="ORF">NCTC12961_01727</name>
</gene>
<feature type="transmembrane region" description="Helical" evidence="7">
    <location>
        <begin position="331"/>
        <end position="357"/>
    </location>
</feature>
<evidence type="ECO:0000313" key="9">
    <source>
        <dbReference type="Proteomes" id="UP000248897"/>
    </source>
</evidence>
<dbReference type="Proteomes" id="UP000248897">
    <property type="component" value="Chromosome 1"/>
</dbReference>
<feature type="transmembrane region" description="Helical" evidence="7">
    <location>
        <begin position="68"/>
        <end position="93"/>
    </location>
</feature>
<dbReference type="Pfam" id="PF07690">
    <property type="entry name" value="MFS_1"/>
    <property type="match status" value="1"/>
</dbReference>
<evidence type="ECO:0000256" key="3">
    <source>
        <dbReference type="ARBA" id="ARBA00022475"/>
    </source>
</evidence>
<evidence type="ECO:0000256" key="1">
    <source>
        <dbReference type="ARBA" id="ARBA00004651"/>
    </source>
</evidence>
<feature type="transmembrane region" description="Helical" evidence="7">
    <location>
        <begin position="245"/>
        <end position="263"/>
    </location>
</feature>
<accession>A0A2X4U7F7</accession>
<dbReference type="GO" id="GO:0022857">
    <property type="term" value="F:transmembrane transporter activity"/>
    <property type="evidence" value="ECO:0007669"/>
    <property type="project" value="InterPro"/>
</dbReference>
<organism evidence="8 9">
    <name type="scientific">Serratia plymuthica</name>
    <dbReference type="NCBI Taxonomy" id="82996"/>
    <lineage>
        <taxon>Bacteria</taxon>
        <taxon>Pseudomonadati</taxon>
        <taxon>Pseudomonadota</taxon>
        <taxon>Gammaproteobacteria</taxon>
        <taxon>Enterobacterales</taxon>
        <taxon>Yersiniaceae</taxon>
        <taxon>Serratia</taxon>
    </lineage>
</organism>
<dbReference type="PANTHER" id="PTHR23517:SF2">
    <property type="entry name" value="MULTIDRUG RESISTANCE PROTEIN MDTH"/>
    <property type="match status" value="1"/>
</dbReference>
<dbReference type="InterPro" id="IPR036259">
    <property type="entry name" value="MFS_trans_sf"/>
</dbReference>
<evidence type="ECO:0000256" key="6">
    <source>
        <dbReference type="ARBA" id="ARBA00023136"/>
    </source>
</evidence>
<dbReference type="AlphaFoldDB" id="A0A2X4U7F7"/>
<keyword evidence="2" id="KW-0813">Transport</keyword>
<dbReference type="InterPro" id="IPR011701">
    <property type="entry name" value="MFS"/>
</dbReference>
<feature type="transmembrane region" description="Helical" evidence="7">
    <location>
        <begin position="165"/>
        <end position="184"/>
    </location>
</feature>
<name>A0A2X4U7F7_SERPL</name>
<feature type="transmembrane region" description="Helical" evidence="7">
    <location>
        <begin position="301"/>
        <end position="319"/>
    </location>
</feature>
<reference evidence="8 9" key="1">
    <citation type="submission" date="2018-06" db="EMBL/GenBank/DDBJ databases">
        <authorList>
            <consortium name="Pathogen Informatics"/>
            <person name="Doyle S."/>
        </authorList>
    </citation>
    <scope>NUCLEOTIDE SEQUENCE [LARGE SCALE GENOMIC DNA]</scope>
    <source>
        <strain evidence="8 9">NCTC12961</strain>
    </source>
</reference>
<feature type="transmembrane region" description="Helical" evidence="7">
    <location>
        <begin position="135"/>
        <end position="159"/>
    </location>
</feature>
<dbReference type="InterPro" id="IPR050171">
    <property type="entry name" value="MFS_Transporters"/>
</dbReference>
<dbReference type="PANTHER" id="PTHR23517">
    <property type="entry name" value="RESISTANCE PROTEIN MDTM, PUTATIVE-RELATED-RELATED"/>
    <property type="match status" value="1"/>
</dbReference>
<dbReference type="EMBL" id="LS483469">
    <property type="protein sequence ID" value="SQI34569.1"/>
    <property type="molecule type" value="Genomic_DNA"/>
</dbReference>
<evidence type="ECO:0000313" key="8">
    <source>
        <dbReference type="EMBL" id="SQI34569.1"/>
    </source>
</evidence>
<proteinExistence type="predicted"/>
<keyword evidence="3" id="KW-1003">Cell membrane</keyword>
<dbReference type="GO" id="GO:0005886">
    <property type="term" value="C:plasma membrane"/>
    <property type="evidence" value="ECO:0007669"/>
    <property type="project" value="UniProtKB-SubCell"/>
</dbReference>
<keyword evidence="5 7" id="KW-1133">Transmembrane helix</keyword>
<evidence type="ECO:0000256" key="2">
    <source>
        <dbReference type="ARBA" id="ARBA00022448"/>
    </source>
</evidence>
<comment type="subcellular location">
    <subcellularLocation>
        <location evidence="1">Cell membrane</location>
        <topology evidence="1">Multi-pass membrane protein</topology>
    </subcellularLocation>
</comment>
<evidence type="ECO:0000256" key="7">
    <source>
        <dbReference type="SAM" id="Phobius"/>
    </source>
</evidence>
<sequence length="404" mass="44657">MSSLTSFKHGMTTISADSFLFSFTYFMTLSILAFYMDRFLGLSSLETASIIMVSSIGSKVTRLLISPFLDLIAPAYVVSLSALVMSISCMMIALSQHYLVLLCSIGAFGIAYGTNSILIRAVAGATEDAHQRASVFVRLSVITNLASMLAPLIAIYLYNHLSPKLPFIIASLTMLCFSLWVVWARDIWPTLEAQKKWTQALRDQIHDKTLRHYFLLTALCWMIYSQLFTSLPLHVNSLLGSTSPFGYLLTFNAVLSIVLAPRLQALFTRYNVSAFQTLCFSLVAHAAGSLWLNYAASQTDLYLALFIWTLGELLLIPTLQSCISGYVAKNILVSVLAINSVAMGIGEGMGGFLGIYLVKNSPYCFLIFSALTLLTLIYIVVHKQRFSRKANCPLPMKSRNVVSD</sequence>
<feature type="transmembrane region" description="Helical" evidence="7">
    <location>
        <begin position="363"/>
        <end position="381"/>
    </location>
</feature>
<keyword evidence="6 7" id="KW-0472">Membrane</keyword>
<feature type="transmembrane region" description="Helical" evidence="7">
    <location>
        <begin position="213"/>
        <end position="233"/>
    </location>
</feature>